<evidence type="ECO:0000313" key="2">
    <source>
        <dbReference type="EMBL" id="QZD91029.1"/>
    </source>
</evidence>
<feature type="transmembrane region" description="Helical" evidence="1">
    <location>
        <begin position="146"/>
        <end position="167"/>
    </location>
</feature>
<protein>
    <submittedName>
        <fullName evidence="2">Uncharacterized protein</fullName>
    </submittedName>
</protein>
<keyword evidence="1" id="KW-1133">Transmembrane helix</keyword>
<reference evidence="2 3" key="1">
    <citation type="submission" date="2021-08" db="EMBL/GenBank/DDBJ databases">
        <title>Comparative Genomics Analysis of the Genus Qipengyuania Reveals Extensive Genetic Diversity and Metabolic Versatility, Including the Description of Fifteen Novel Species.</title>
        <authorList>
            <person name="Liu Y."/>
        </authorList>
    </citation>
    <scope>NUCLEOTIDE SEQUENCE [LARGE SCALE GENOMIC DNA]</scope>
    <source>
        <strain evidence="2 3">1NDH13</strain>
    </source>
</reference>
<evidence type="ECO:0000256" key="1">
    <source>
        <dbReference type="SAM" id="Phobius"/>
    </source>
</evidence>
<evidence type="ECO:0000313" key="3">
    <source>
        <dbReference type="Proteomes" id="UP000824281"/>
    </source>
</evidence>
<keyword evidence="3" id="KW-1185">Reference proteome</keyword>
<sequence>MEDLLAALDRFEKFSGWSIGWFIGLFFFALLIESWPHIRYRFCAWRIRRAARATSGLHPDEMRDYGWKQGEAPERFDSWRILQVTLVGTLQMIAPVLLADLATGDPLLMGPVAGLAAAWFLKSRQKQDAEPEGDGERQGPHIPDEAFWGFLLAMGMAGVVFMIASVLL</sequence>
<accession>A0ABX8ZQ10</accession>
<dbReference type="RefSeq" id="WP_221426488.1">
    <property type="nucleotide sequence ID" value="NZ_CP081295.1"/>
</dbReference>
<dbReference type="Proteomes" id="UP000824281">
    <property type="component" value="Chromosome"/>
</dbReference>
<proteinExistence type="predicted"/>
<feature type="transmembrane region" description="Helical" evidence="1">
    <location>
        <begin position="14"/>
        <end position="32"/>
    </location>
</feature>
<organism evidence="2 3">
    <name type="scientific">Qipengyuania aurantiaca</name>
    <dbReference type="NCBI Taxonomy" id="2867233"/>
    <lineage>
        <taxon>Bacteria</taxon>
        <taxon>Pseudomonadati</taxon>
        <taxon>Pseudomonadota</taxon>
        <taxon>Alphaproteobacteria</taxon>
        <taxon>Sphingomonadales</taxon>
        <taxon>Erythrobacteraceae</taxon>
        <taxon>Qipengyuania</taxon>
    </lineage>
</organism>
<keyword evidence="1" id="KW-0812">Transmembrane</keyword>
<keyword evidence="1" id="KW-0472">Membrane</keyword>
<name>A0ABX8ZQ10_9SPHN</name>
<gene>
    <name evidence="2" type="ORF">K3148_06500</name>
</gene>
<dbReference type="EMBL" id="CP081295">
    <property type="protein sequence ID" value="QZD91029.1"/>
    <property type="molecule type" value="Genomic_DNA"/>
</dbReference>